<evidence type="ECO:0000256" key="5">
    <source>
        <dbReference type="ARBA" id="ARBA00023136"/>
    </source>
</evidence>
<protein>
    <recommendedName>
        <fullName evidence="8">RING-type domain-containing protein</fullName>
    </recommendedName>
</protein>
<feature type="domain" description="RING-type" evidence="8">
    <location>
        <begin position="178"/>
        <end position="220"/>
    </location>
</feature>
<dbReference type="InterPro" id="IPR001841">
    <property type="entry name" value="Znf_RING"/>
</dbReference>
<dbReference type="Gene3D" id="3.30.40.10">
    <property type="entry name" value="Zinc/RING finger domain, C3HC4 (zinc finger)"/>
    <property type="match status" value="1"/>
</dbReference>
<dbReference type="InterPro" id="IPR013083">
    <property type="entry name" value="Znf_RING/FYVE/PHD"/>
</dbReference>
<evidence type="ECO:0000256" key="2">
    <source>
        <dbReference type="ARBA" id="ARBA00022723"/>
    </source>
</evidence>
<evidence type="ECO:0000313" key="9">
    <source>
        <dbReference type="EMBL" id="MED6211870.1"/>
    </source>
</evidence>
<dbReference type="Proteomes" id="UP001341840">
    <property type="component" value="Unassembled WGS sequence"/>
</dbReference>
<comment type="subcellular location">
    <subcellularLocation>
        <location evidence="1">Membrane</location>
    </subcellularLocation>
</comment>
<keyword evidence="3 6" id="KW-0863">Zinc-finger</keyword>
<dbReference type="SMART" id="SM00184">
    <property type="entry name" value="RING"/>
    <property type="match status" value="1"/>
</dbReference>
<evidence type="ECO:0000259" key="8">
    <source>
        <dbReference type="PROSITE" id="PS50089"/>
    </source>
</evidence>
<evidence type="ECO:0000256" key="7">
    <source>
        <dbReference type="SAM" id="Phobius"/>
    </source>
</evidence>
<feature type="transmembrane region" description="Helical" evidence="7">
    <location>
        <begin position="43"/>
        <end position="63"/>
    </location>
</feature>
<name>A0ABU6YN88_9FABA</name>
<keyword evidence="5 7" id="KW-0472">Membrane</keyword>
<gene>
    <name evidence="9" type="ORF">PIB30_077720</name>
</gene>
<evidence type="ECO:0000256" key="3">
    <source>
        <dbReference type="ARBA" id="ARBA00022771"/>
    </source>
</evidence>
<organism evidence="9 10">
    <name type="scientific">Stylosanthes scabra</name>
    <dbReference type="NCBI Taxonomy" id="79078"/>
    <lineage>
        <taxon>Eukaryota</taxon>
        <taxon>Viridiplantae</taxon>
        <taxon>Streptophyta</taxon>
        <taxon>Embryophyta</taxon>
        <taxon>Tracheophyta</taxon>
        <taxon>Spermatophyta</taxon>
        <taxon>Magnoliopsida</taxon>
        <taxon>eudicotyledons</taxon>
        <taxon>Gunneridae</taxon>
        <taxon>Pentapetalae</taxon>
        <taxon>rosids</taxon>
        <taxon>fabids</taxon>
        <taxon>Fabales</taxon>
        <taxon>Fabaceae</taxon>
        <taxon>Papilionoideae</taxon>
        <taxon>50 kb inversion clade</taxon>
        <taxon>dalbergioids sensu lato</taxon>
        <taxon>Dalbergieae</taxon>
        <taxon>Pterocarpus clade</taxon>
        <taxon>Stylosanthes</taxon>
    </lineage>
</organism>
<dbReference type="EMBL" id="JASCZI010242709">
    <property type="protein sequence ID" value="MED6211870.1"/>
    <property type="molecule type" value="Genomic_DNA"/>
</dbReference>
<reference evidence="9 10" key="1">
    <citation type="journal article" date="2023" name="Plants (Basel)">
        <title>Bridging the Gap: Combining Genomics and Transcriptomics Approaches to Understand Stylosanthes scabra, an Orphan Legume from the Brazilian Caatinga.</title>
        <authorList>
            <person name="Ferreira-Neto J.R.C."/>
            <person name="da Silva M.D."/>
            <person name="Binneck E."/>
            <person name="de Melo N.F."/>
            <person name="da Silva R.H."/>
            <person name="de Melo A.L.T.M."/>
            <person name="Pandolfi V."/>
            <person name="Bustamante F.O."/>
            <person name="Brasileiro-Vidal A.C."/>
            <person name="Benko-Iseppon A.M."/>
        </authorList>
    </citation>
    <scope>NUCLEOTIDE SEQUENCE [LARGE SCALE GENOMIC DNA]</scope>
    <source>
        <tissue evidence="9">Leaves</tissue>
    </source>
</reference>
<evidence type="ECO:0000256" key="1">
    <source>
        <dbReference type="ARBA" id="ARBA00004370"/>
    </source>
</evidence>
<proteinExistence type="predicted"/>
<evidence type="ECO:0000256" key="6">
    <source>
        <dbReference type="PROSITE-ProRule" id="PRU00175"/>
    </source>
</evidence>
<keyword evidence="7" id="KW-1133">Transmembrane helix</keyword>
<comment type="caution">
    <text evidence="9">The sequence shown here is derived from an EMBL/GenBank/DDBJ whole genome shotgun (WGS) entry which is preliminary data.</text>
</comment>
<evidence type="ECO:0000256" key="4">
    <source>
        <dbReference type="ARBA" id="ARBA00022833"/>
    </source>
</evidence>
<dbReference type="PROSITE" id="PS50089">
    <property type="entry name" value="ZF_RING_2"/>
    <property type="match status" value="1"/>
</dbReference>
<dbReference type="CDD" id="cd16461">
    <property type="entry name" value="RING-H2_EL5-like"/>
    <property type="match status" value="1"/>
</dbReference>
<keyword evidence="2" id="KW-0479">Metal-binding</keyword>
<keyword evidence="7" id="KW-0812">Transmembrane</keyword>
<evidence type="ECO:0000313" key="10">
    <source>
        <dbReference type="Proteomes" id="UP001341840"/>
    </source>
</evidence>
<keyword evidence="4" id="KW-0862">Zinc</keyword>
<keyword evidence="10" id="KW-1185">Reference proteome</keyword>
<dbReference type="PANTHER" id="PTHR46151:SF12">
    <property type="entry name" value="RING_U-BOX SUPERFAMILY PROTEIN"/>
    <property type="match status" value="1"/>
</dbReference>
<sequence>MTKWFCGMREIRVAKRCKEVFSFCDLSCFVKLFMAAMETLLYAAFTVILALGGSIIGTIAGAMKGQTTEAGFLDGAGKGAVGGAIAAIELLNFGATDDPLTKALLRSLLNGKVFMEWICPAVSQAYHLHINTAETSSSYREVSEIYDNKGVKGMAKSVILKLPSLKFKSKKMSNISSCSICFQDFEEEELIRILPKCGHIFHLQCIDKWLIQQGSCPMCRTHVSNHIHEL</sequence>
<dbReference type="PANTHER" id="PTHR46151">
    <property type="entry name" value="NEP1-INTERACTING PROTEIN-LIKE 2"/>
    <property type="match status" value="1"/>
</dbReference>
<accession>A0ABU6YN88</accession>
<dbReference type="Pfam" id="PF13639">
    <property type="entry name" value="zf-RING_2"/>
    <property type="match status" value="1"/>
</dbReference>
<dbReference type="SUPFAM" id="SSF57850">
    <property type="entry name" value="RING/U-box"/>
    <property type="match status" value="1"/>
</dbReference>